<accession>A0A1B6LHG1</accession>
<organism evidence="2">
    <name type="scientific">Graphocephala atropunctata</name>
    <dbReference type="NCBI Taxonomy" id="36148"/>
    <lineage>
        <taxon>Eukaryota</taxon>
        <taxon>Metazoa</taxon>
        <taxon>Ecdysozoa</taxon>
        <taxon>Arthropoda</taxon>
        <taxon>Hexapoda</taxon>
        <taxon>Insecta</taxon>
        <taxon>Pterygota</taxon>
        <taxon>Neoptera</taxon>
        <taxon>Paraneoptera</taxon>
        <taxon>Hemiptera</taxon>
        <taxon>Auchenorrhyncha</taxon>
        <taxon>Membracoidea</taxon>
        <taxon>Cicadellidae</taxon>
        <taxon>Cicadellinae</taxon>
        <taxon>Cicadellini</taxon>
        <taxon>Graphocephala</taxon>
    </lineage>
</organism>
<evidence type="ECO:0000256" key="1">
    <source>
        <dbReference type="SAM" id="MobiDB-lite"/>
    </source>
</evidence>
<name>A0A1B6LHG1_9HEMI</name>
<protein>
    <submittedName>
        <fullName evidence="2">Uncharacterized protein</fullName>
    </submittedName>
</protein>
<feature type="non-terminal residue" evidence="2">
    <location>
        <position position="1"/>
    </location>
</feature>
<feature type="region of interest" description="Disordered" evidence="1">
    <location>
        <begin position="98"/>
        <end position="134"/>
    </location>
</feature>
<gene>
    <name evidence="2" type="ORF">g.53392</name>
</gene>
<reference evidence="2" key="1">
    <citation type="submission" date="2015-11" db="EMBL/GenBank/DDBJ databases">
        <title>De novo transcriptome assembly of four potential Pierce s Disease insect vectors from Arizona vineyards.</title>
        <authorList>
            <person name="Tassone E.E."/>
        </authorList>
    </citation>
    <scope>NUCLEOTIDE SEQUENCE</scope>
</reference>
<dbReference type="AlphaFoldDB" id="A0A1B6LHG1"/>
<dbReference type="EMBL" id="GEBQ01016835">
    <property type="protein sequence ID" value="JAT23142.1"/>
    <property type="molecule type" value="Transcribed_RNA"/>
</dbReference>
<evidence type="ECO:0000313" key="2">
    <source>
        <dbReference type="EMBL" id="JAT23142.1"/>
    </source>
</evidence>
<sequence>DRRSCCEREREPVTVMRPVSMESQRQNQPQPAVDPYLYLRLTGAPDHLLLKHRLKLRDHVDRGHGLGHHEDGEDMRSAVSVPGLVEAAMFVSDTGNVDYTEYADTPPVPVSHTQYGSDEFGQDSPRYTSPKASA</sequence>
<proteinExistence type="predicted"/>
<feature type="compositionally biased region" description="Polar residues" evidence="1">
    <location>
        <begin position="125"/>
        <end position="134"/>
    </location>
</feature>
<feature type="non-terminal residue" evidence="2">
    <location>
        <position position="134"/>
    </location>
</feature>